<feature type="compositionally biased region" description="Polar residues" evidence="1">
    <location>
        <begin position="40"/>
        <end position="51"/>
    </location>
</feature>
<dbReference type="AlphaFoldDB" id="A0A1V9XYU7"/>
<keyword evidence="3" id="KW-1185">Reference proteome</keyword>
<feature type="region of interest" description="Disordered" evidence="1">
    <location>
        <begin position="1"/>
        <end position="87"/>
    </location>
</feature>
<name>A0A1V9XYU7_9ACAR</name>
<comment type="caution">
    <text evidence="2">The sequence shown here is derived from an EMBL/GenBank/DDBJ whole genome shotgun (WGS) entry which is preliminary data.</text>
</comment>
<evidence type="ECO:0000256" key="1">
    <source>
        <dbReference type="SAM" id="MobiDB-lite"/>
    </source>
</evidence>
<feature type="compositionally biased region" description="Basic and acidic residues" evidence="1">
    <location>
        <begin position="1"/>
        <end position="13"/>
    </location>
</feature>
<dbReference type="EMBL" id="MNPL01001936">
    <property type="protein sequence ID" value="OQR78666.1"/>
    <property type="molecule type" value="Genomic_DNA"/>
</dbReference>
<accession>A0A1V9XYU7</accession>
<feature type="compositionally biased region" description="Polar residues" evidence="1">
    <location>
        <begin position="258"/>
        <end position="288"/>
    </location>
</feature>
<protein>
    <submittedName>
        <fullName evidence="2">Uncharacterized protein</fullName>
    </submittedName>
</protein>
<evidence type="ECO:0000313" key="3">
    <source>
        <dbReference type="Proteomes" id="UP000192247"/>
    </source>
</evidence>
<feature type="compositionally biased region" description="Polar residues" evidence="1">
    <location>
        <begin position="59"/>
        <end position="87"/>
    </location>
</feature>
<proteinExistence type="predicted"/>
<reference evidence="2 3" key="1">
    <citation type="journal article" date="2017" name="Gigascience">
        <title>Draft genome of the honey bee ectoparasitic mite, Tropilaelaps mercedesae, is shaped by the parasitic life history.</title>
        <authorList>
            <person name="Dong X."/>
            <person name="Armstrong S.D."/>
            <person name="Xia D."/>
            <person name="Makepeace B.L."/>
            <person name="Darby A.C."/>
            <person name="Kadowaki T."/>
        </authorList>
    </citation>
    <scope>NUCLEOTIDE SEQUENCE [LARGE SCALE GENOMIC DNA]</scope>
    <source>
        <strain evidence="2">Wuxi-XJTLU</strain>
    </source>
</reference>
<evidence type="ECO:0000313" key="2">
    <source>
        <dbReference type="EMBL" id="OQR78666.1"/>
    </source>
</evidence>
<organism evidence="2 3">
    <name type="scientific">Tropilaelaps mercedesae</name>
    <dbReference type="NCBI Taxonomy" id="418985"/>
    <lineage>
        <taxon>Eukaryota</taxon>
        <taxon>Metazoa</taxon>
        <taxon>Ecdysozoa</taxon>
        <taxon>Arthropoda</taxon>
        <taxon>Chelicerata</taxon>
        <taxon>Arachnida</taxon>
        <taxon>Acari</taxon>
        <taxon>Parasitiformes</taxon>
        <taxon>Mesostigmata</taxon>
        <taxon>Gamasina</taxon>
        <taxon>Dermanyssoidea</taxon>
        <taxon>Laelapidae</taxon>
        <taxon>Tropilaelaps</taxon>
    </lineage>
</organism>
<gene>
    <name evidence="2" type="ORF">BIW11_06260</name>
</gene>
<sequence length="308" mass="32744">MNGIELKLRDDNTLPHWSLEPPFSSKTEKGFSVAPVVPVSNGSSSHYQSSLDKGAHQATALSDQGSASYDHGAQSSKKFGNKESSGTKENYAYSAGNTYKQRAGSFSHSDEFNKAAQLNTGIGKHFQQTGDPGLTGAAPTVPGVSGASIPIVPAGALLSSVDKHQHGTLAKGYAQGQGSSPYNQDQSTLAIKSHRAPKKTIFLPALTMHQQELLVPVGVVSSPVSKQQHSSITNGRAQGQGSFSYNKGRYSVRASGNQETFGNKKSLGNESSQCHRTAQNAHSQSSQFGHHDKAHQVTFANQRRTAVR</sequence>
<feature type="region of interest" description="Disordered" evidence="1">
    <location>
        <begin position="258"/>
        <end position="308"/>
    </location>
</feature>
<dbReference type="Proteomes" id="UP000192247">
    <property type="component" value="Unassembled WGS sequence"/>
</dbReference>
<dbReference type="InParanoid" id="A0A1V9XYU7"/>
<feature type="compositionally biased region" description="Polar residues" evidence="1">
    <location>
        <begin position="298"/>
        <end position="308"/>
    </location>
</feature>